<sequence>MDLGCIGRACSLLVNLDSFGLTSYETHLRGGRTERSFRLNTTTATSLPYIRPAASSPGHAFAVSASQNQRAAQPIPERGEPHARRTTDAAHALYVSLFAISTALYSMSYSDVPQLSNYALGTFPPGIDFGPRCRPGVVIVHGLHVGEGREGQCRRRLMMRCGGGQCTDVEDHDARTAAGGATRSTPSWNHQSTGRSCVFCGRGDSHAEAEHARRHDTALPAYIHATPIRVVRPQSGPCRVQETRNWSPCEAEHRIVSLASLCQAPFAYGQQYASAPLQRLQSHVLTAPVTLLLYLPSSGHAVDFDSGRPDRASLFPLPESAWTSRAGM</sequence>
<organism evidence="1 2">
    <name type="scientific">Lentinus brumalis</name>
    <dbReference type="NCBI Taxonomy" id="2498619"/>
    <lineage>
        <taxon>Eukaryota</taxon>
        <taxon>Fungi</taxon>
        <taxon>Dikarya</taxon>
        <taxon>Basidiomycota</taxon>
        <taxon>Agaricomycotina</taxon>
        <taxon>Agaricomycetes</taxon>
        <taxon>Polyporales</taxon>
        <taxon>Polyporaceae</taxon>
        <taxon>Lentinus</taxon>
    </lineage>
</organism>
<evidence type="ECO:0000313" key="2">
    <source>
        <dbReference type="Proteomes" id="UP000256964"/>
    </source>
</evidence>
<name>A0A371CSI2_9APHY</name>
<gene>
    <name evidence="1" type="ORF">OH76DRAFT_1231363</name>
</gene>
<keyword evidence="2" id="KW-1185">Reference proteome</keyword>
<accession>A0A371CSI2</accession>
<protein>
    <submittedName>
        <fullName evidence="1">Uncharacterized protein</fullName>
    </submittedName>
</protein>
<reference evidence="1 2" key="1">
    <citation type="journal article" date="2018" name="Biotechnol. Biofuels">
        <title>Integrative visual omics of the white-rot fungus Polyporus brumalis exposes the biotechnological potential of its oxidative enzymes for delignifying raw plant biomass.</title>
        <authorList>
            <person name="Miyauchi S."/>
            <person name="Rancon A."/>
            <person name="Drula E."/>
            <person name="Hage H."/>
            <person name="Chaduli D."/>
            <person name="Favel A."/>
            <person name="Grisel S."/>
            <person name="Henrissat B."/>
            <person name="Herpoel-Gimbert I."/>
            <person name="Ruiz-Duenas F.J."/>
            <person name="Chevret D."/>
            <person name="Hainaut M."/>
            <person name="Lin J."/>
            <person name="Wang M."/>
            <person name="Pangilinan J."/>
            <person name="Lipzen A."/>
            <person name="Lesage-Meessen L."/>
            <person name="Navarro D."/>
            <person name="Riley R."/>
            <person name="Grigoriev I.V."/>
            <person name="Zhou S."/>
            <person name="Raouche S."/>
            <person name="Rosso M.N."/>
        </authorList>
    </citation>
    <scope>NUCLEOTIDE SEQUENCE [LARGE SCALE GENOMIC DNA]</scope>
    <source>
        <strain evidence="1 2">BRFM 1820</strain>
    </source>
</reference>
<dbReference type="EMBL" id="KZ857468">
    <property type="protein sequence ID" value="RDX43209.1"/>
    <property type="molecule type" value="Genomic_DNA"/>
</dbReference>
<proteinExistence type="predicted"/>
<evidence type="ECO:0000313" key="1">
    <source>
        <dbReference type="EMBL" id="RDX43209.1"/>
    </source>
</evidence>
<dbReference type="Proteomes" id="UP000256964">
    <property type="component" value="Unassembled WGS sequence"/>
</dbReference>
<dbReference type="AlphaFoldDB" id="A0A371CSI2"/>